<dbReference type="AlphaFoldDB" id="A0A498QCT7"/>
<sequence length="73" mass="8355">MPEPNQRYAVTRATPLRSAHAARFIPPFLQHTTDNYRPLTPQQLATPEGQAILELFRGDNPLALTTQLRTTWR</sequence>
<protein>
    <submittedName>
        <fullName evidence="1">Uncharacterized protein</fullName>
    </submittedName>
</protein>
<proteinExistence type="predicted"/>
<reference evidence="1 2" key="1">
    <citation type="submission" date="2018-09" db="EMBL/GenBank/DDBJ databases">
        <authorList>
            <person name="Tagini F."/>
        </authorList>
    </citation>
    <scope>NUCLEOTIDE SEQUENCE [LARGE SCALE GENOMIC DNA]</scope>
    <source>
        <strain evidence="1 2">MK13</strain>
    </source>
</reference>
<evidence type="ECO:0000313" key="2">
    <source>
        <dbReference type="Proteomes" id="UP000267289"/>
    </source>
</evidence>
<accession>A0A498QCT7</accession>
<organism evidence="1 2">
    <name type="scientific">Mycobacterium innocens</name>
    <dbReference type="NCBI Taxonomy" id="2341083"/>
    <lineage>
        <taxon>Bacteria</taxon>
        <taxon>Bacillati</taxon>
        <taxon>Actinomycetota</taxon>
        <taxon>Actinomycetes</taxon>
        <taxon>Mycobacteriales</taxon>
        <taxon>Mycobacteriaceae</taxon>
        <taxon>Mycobacterium</taxon>
    </lineage>
</organism>
<keyword evidence="2" id="KW-1185">Reference proteome</keyword>
<dbReference type="EMBL" id="UPHQ01000215">
    <property type="protein sequence ID" value="VBA42362.1"/>
    <property type="molecule type" value="Genomic_DNA"/>
</dbReference>
<name>A0A498QCT7_9MYCO</name>
<evidence type="ECO:0000313" key="1">
    <source>
        <dbReference type="EMBL" id="VBA42362.1"/>
    </source>
</evidence>
<dbReference type="Proteomes" id="UP000267289">
    <property type="component" value="Unassembled WGS sequence"/>
</dbReference>
<gene>
    <name evidence="1" type="ORF">LAUMK13_03988</name>
</gene>